<organism evidence="2 3">
    <name type="scientific">Fusarium venenatum</name>
    <dbReference type="NCBI Taxonomy" id="56646"/>
    <lineage>
        <taxon>Eukaryota</taxon>
        <taxon>Fungi</taxon>
        <taxon>Dikarya</taxon>
        <taxon>Ascomycota</taxon>
        <taxon>Pezizomycotina</taxon>
        <taxon>Sordariomycetes</taxon>
        <taxon>Hypocreomycetidae</taxon>
        <taxon>Hypocreales</taxon>
        <taxon>Nectriaceae</taxon>
        <taxon>Fusarium</taxon>
    </lineage>
</organism>
<dbReference type="Proteomes" id="UP000245910">
    <property type="component" value="Chromosome IIII"/>
</dbReference>
<feature type="compositionally biased region" description="Basic and acidic residues" evidence="1">
    <location>
        <begin position="584"/>
        <end position="595"/>
    </location>
</feature>
<feature type="region of interest" description="Disordered" evidence="1">
    <location>
        <begin position="1"/>
        <end position="49"/>
    </location>
</feature>
<protein>
    <submittedName>
        <fullName evidence="2">Uncharacterized protein</fullName>
    </submittedName>
</protein>
<accession>A0A2L2SPK7</accession>
<feature type="compositionally biased region" description="Low complexity" evidence="1">
    <location>
        <begin position="696"/>
        <end position="711"/>
    </location>
</feature>
<feature type="region of interest" description="Disordered" evidence="1">
    <location>
        <begin position="245"/>
        <end position="272"/>
    </location>
</feature>
<feature type="compositionally biased region" description="Basic and acidic residues" evidence="1">
    <location>
        <begin position="516"/>
        <end position="537"/>
    </location>
</feature>
<dbReference type="AlphaFoldDB" id="A0A2L2SPK7"/>
<keyword evidence="3" id="KW-1185">Reference proteome</keyword>
<proteinExistence type="predicted"/>
<feature type="region of interest" description="Disordered" evidence="1">
    <location>
        <begin position="551"/>
        <end position="595"/>
    </location>
</feature>
<feature type="region of interest" description="Disordered" evidence="1">
    <location>
        <begin position="515"/>
        <end position="538"/>
    </location>
</feature>
<reference evidence="3" key="1">
    <citation type="submission" date="2014-10" db="EMBL/GenBank/DDBJ databases">
        <authorList>
            <person name="King R."/>
        </authorList>
    </citation>
    <scope>NUCLEOTIDE SEQUENCE [LARGE SCALE GENOMIC DNA]</scope>
    <source>
        <strain evidence="3">A3/5</strain>
    </source>
</reference>
<dbReference type="EMBL" id="LN649232">
    <property type="protein sequence ID" value="CEI38650.1"/>
    <property type="molecule type" value="Genomic_DNA"/>
</dbReference>
<feature type="compositionally biased region" description="Polar residues" evidence="1">
    <location>
        <begin position="1"/>
        <end position="36"/>
    </location>
</feature>
<feature type="region of interest" description="Disordered" evidence="1">
    <location>
        <begin position="98"/>
        <end position="117"/>
    </location>
</feature>
<name>A0A2L2SPK7_9HYPO</name>
<evidence type="ECO:0000256" key="1">
    <source>
        <dbReference type="SAM" id="MobiDB-lite"/>
    </source>
</evidence>
<evidence type="ECO:0000313" key="3">
    <source>
        <dbReference type="Proteomes" id="UP000245910"/>
    </source>
</evidence>
<sequence length="821" mass="91888">MATPYLKNSLQADCHQSLSQSIPQGNISSSTSTASVPDTKPELLDSLNEPLEDFGSNLDYLYDFVPENDEVHTQNFPELPPADGFEDFIDPALQNEESSDISTLQGQSRYHDYPTYNTNKPLLFQSPDGPFMALRPQSTQPSQAQPELFALPQDLNPYAPLYPHYQFQSQYPDAGINGHQGALSIPQYPPVYDQKVQQPPSSSIASVPQANPHVQPAPGICRNCGCVAHYPPCLLQPLAHAKPAQSIPAQVSQPERRKWAPKTRWMDEDEESDECQEIPAKKGRKNVSRLVSRVAKSKTTRVKKKVQKDGSTNIFPYPPFGELLEWRTADDCHISYLSAGQFDDELLFTAKELRDYLEQCPRELKIWLQNSPSKCKGRHIDADVKCRYSECPAKYGTILHGWHRVAFDEFPERTSTGIKDPYKMAGVMHLWCFEQCIDPLEPIEKQILLPDDREFEHETSNRMAITRDDYKLVIEGAIRPWIRERRRVGVTQAPYARHEDTLAWALCNFHVKHQNGSRDKTRQKRNEDKPDDEKKSMDLIMGDLAEYHKRAELTKSRKGNKGGIIQSNSFASKPVNPPQVGRQSPERKEIAENVPEDRVQDVIEAAPYELAPLSEDEMFELLKEFNQTGDTAARPITPQSLGTEVPMRVSCPPAETATMSNHPLADQAKVSPAMIQDSITIPAPVVFQAGGSPLGTGSLFGSTTGSVLSTGSRKRSREEEAVGTPDAKKRRQYPPDPISVQVGDSPIGTRSLFGSPTGSVASSTRSRKRSREEEAVDAPEAKRRPPPTWSTGPPRRRSRYSLPKRSPARRGSGPLRKRISV</sequence>
<evidence type="ECO:0000313" key="2">
    <source>
        <dbReference type="EMBL" id="CEI38650.1"/>
    </source>
</evidence>
<feature type="compositionally biased region" description="Polar residues" evidence="1">
    <location>
        <begin position="752"/>
        <end position="761"/>
    </location>
</feature>
<feature type="region of interest" description="Disordered" evidence="1">
    <location>
        <begin position="696"/>
        <end position="821"/>
    </location>
</feature>
<dbReference type="OrthoDB" id="5307331at2759"/>